<name>A0A4S5BQJ8_9BURK</name>
<proteinExistence type="predicted"/>
<dbReference type="SUPFAM" id="SSF51206">
    <property type="entry name" value="cAMP-binding domain-like"/>
    <property type="match status" value="1"/>
</dbReference>
<dbReference type="GO" id="GO:0003700">
    <property type="term" value="F:DNA-binding transcription factor activity"/>
    <property type="evidence" value="ECO:0007669"/>
    <property type="project" value="TreeGrafter"/>
</dbReference>
<gene>
    <name evidence="3" type="ORF">E8K88_06415</name>
</gene>
<dbReference type="InterPro" id="IPR050397">
    <property type="entry name" value="Env_Response_Regulators"/>
</dbReference>
<reference evidence="3 4" key="1">
    <citation type="submission" date="2019-04" db="EMBL/GenBank/DDBJ databases">
        <title>Lampropedia sp YIM MLB12 draf genome.</title>
        <authorList>
            <person name="Wang Y.-X."/>
        </authorList>
    </citation>
    <scope>NUCLEOTIDE SEQUENCE [LARGE SCALE GENOMIC DNA]</scope>
    <source>
        <strain evidence="3 4">YIM MLB12</strain>
    </source>
</reference>
<organism evidence="3 4">
    <name type="scientific">Lampropedia aestuarii</name>
    <dbReference type="NCBI Taxonomy" id="2562762"/>
    <lineage>
        <taxon>Bacteria</taxon>
        <taxon>Pseudomonadati</taxon>
        <taxon>Pseudomonadota</taxon>
        <taxon>Betaproteobacteria</taxon>
        <taxon>Burkholderiales</taxon>
        <taxon>Comamonadaceae</taxon>
        <taxon>Lampropedia</taxon>
    </lineage>
</organism>
<evidence type="ECO:0000256" key="1">
    <source>
        <dbReference type="SAM" id="MobiDB-lite"/>
    </source>
</evidence>
<dbReference type="InterPro" id="IPR000595">
    <property type="entry name" value="cNMP-bd_dom"/>
</dbReference>
<keyword evidence="4" id="KW-1185">Reference proteome</keyword>
<dbReference type="PROSITE" id="PS50042">
    <property type="entry name" value="CNMP_BINDING_3"/>
    <property type="match status" value="1"/>
</dbReference>
<dbReference type="PANTHER" id="PTHR24567:SF74">
    <property type="entry name" value="HTH-TYPE TRANSCRIPTIONAL REGULATOR ARCR"/>
    <property type="match status" value="1"/>
</dbReference>
<dbReference type="Pfam" id="PF00027">
    <property type="entry name" value="cNMP_binding"/>
    <property type="match status" value="1"/>
</dbReference>
<dbReference type="EMBL" id="SSWX01000006">
    <property type="protein sequence ID" value="THJ34609.1"/>
    <property type="molecule type" value="Genomic_DNA"/>
</dbReference>
<dbReference type="PANTHER" id="PTHR24567">
    <property type="entry name" value="CRP FAMILY TRANSCRIPTIONAL REGULATORY PROTEIN"/>
    <property type="match status" value="1"/>
</dbReference>
<dbReference type="InterPro" id="IPR018490">
    <property type="entry name" value="cNMP-bd_dom_sf"/>
</dbReference>
<dbReference type="OrthoDB" id="8565101at2"/>
<dbReference type="InterPro" id="IPR014710">
    <property type="entry name" value="RmlC-like_jellyroll"/>
</dbReference>
<dbReference type="AlphaFoldDB" id="A0A4S5BQJ8"/>
<feature type="compositionally biased region" description="Polar residues" evidence="1">
    <location>
        <begin position="1"/>
        <end position="15"/>
    </location>
</feature>
<dbReference type="Gene3D" id="2.60.120.10">
    <property type="entry name" value="Jelly Rolls"/>
    <property type="match status" value="1"/>
</dbReference>
<comment type="caution">
    <text evidence="3">The sequence shown here is derived from an EMBL/GenBank/DDBJ whole genome shotgun (WGS) entry which is preliminary data.</text>
</comment>
<sequence length="216" mass="23846">MWWRRNNQPEQTGSDSAAAAAEVRPAVPLDDEFAYLQSMVDGRMTAQELVIPWRVRAQELGARSLALGRGVALLQEAWSYQGPNQPFGREELLVMGPFFEYYALAAGLHIVHQSEYGDYMLVQLTGVIAVERAQTAGPPVRMAQTNIGDVIGEMSLLDQGQRFSSCVTLTPCDVAVLTRAGLERMLAEQPLMAANVLLMLARKLSIRLRSISAKIR</sequence>
<evidence type="ECO:0000313" key="4">
    <source>
        <dbReference type="Proteomes" id="UP000306236"/>
    </source>
</evidence>
<accession>A0A4S5BQJ8</accession>
<feature type="domain" description="Cyclic nucleotide-binding" evidence="2">
    <location>
        <begin position="102"/>
        <end position="186"/>
    </location>
</feature>
<dbReference type="Proteomes" id="UP000306236">
    <property type="component" value="Unassembled WGS sequence"/>
</dbReference>
<evidence type="ECO:0000313" key="3">
    <source>
        <dbReference type="EMBL" id="THJ34609.1"/>
    </source>
</evidence>
<dbReference type="GO" id="GO:0005829">
    <property type="term" value="C:cytosol"/>
    <property type="evidence" value="ECO:0007669"/>
    <property type="project" value="TreeGrafter"/>
</dbReference>
<protein>
    <submittedName>
        <fullName evidence="3">Crp/Fnr family transcriptional regulator</fullName>
    </submittedName>
</protein>
<evidence type="ECO:0000259" key="2">
    <source>
        <dbReference type="PROSITE" id="PS50042"/>
    </source>
</evidence>
<feature type="region of interest" description="Disordered" evidence="1">
    <location>
        <begin position="1"/>
        <end position="21"/>
    </location>
</feature>
<dbReference type="RefSeq" id="WP_136405819.1">
    <property type="nucleotide sequence ID" value="NZ_SSWX01000006.1"/>
</dbReference>
<dbReference type="CDD" id="cd00038">
    <property type="entry name" value="CAP_ED"/>
    <property type="match status" value="1"/>
</dbReference>